<dbReference type="InterPro" id="IPR011990">
    <property type="entry name" value="TPR-like_helical_dom_sf"/>
</dbReference>
<protein>
    <submittedName>
        <fullName evidence="1">Uncharacterized protein</fullName>
    </submittedName>
</protein>
<dbReference type="Gene3D" id="1.25.40.10">
    <property type="entry name" value="Tetratricopeptide repeat domain"/>
    <property type="match status" value="1"/>
</dbReference>
<dbReference type="AlphaFoldDB" id="A0A0C3LQW0"/>
<evidence type="ECO:0000313" key="2">
    <source>
        <dbReference type="Proteomes" id="UP000054248"/>
    </source>
</evidence>
<dbReference type="EMBL" id="KN823076">
    <property type="protein sequence ID" value="KIO23802.1"/>
    <property type="molecule type" value="Genomic_DNA"/>
</dbReference>
<proteinExistence type="predicted"/>
<sequence length="157" mass="17608">MAHTISVLGDVKKELGLRDDAVYWYDQTVLEYAKLKDRFKMSVFLVRKAMLLLEMEQYDEAALNFEASMILDRELGDDGDVVWNRGKIGSIPRTAMKWESKWHPDPGNLDACGSCSTAHSSSLLSDAQNIQRRIPRLATARLRLSIRPGSIVGSPSP</sequence>
<dbReference type="SUPFAM" id="SSF48452">
    <property type="entry name" value="TPR-like"/>
    <property type="match status" value="1"/>
</dbReference>
<evidence type="ECO:0000313" key="1">
    <source>
        <dbReference type="EMBL" id="KIO23802.1"/>
    </source>
</evidence>
<reference evidence="2" key="2">
    <citation type="submission" date="2015-01" db="EMBL/GenBank/DDBJ databases">
        <title>Evolutionary Origins and Diversification of the Mycorrhizal Mutualists.</title>
        <authorList>
            <consortium name="DOE Joint Genome Institute"/>
            <consortium name="Mycorrhizal Genomics Consortium"/>
            <person name="Kohler A."/>
            <person name="Kuo A."/>
            <person name="Nagy L.G."/>
            <person name="Floudas D."/>
            <person name="Copeland A."/>
            <person name="Barry K.W."/>
            <person name="Cichocki N."/>
            <person name="Veneault-Fourrey C."/>
            <person name="LaButti K."/>
            <person name="Lindquist E.A."/>
            <person name="Lipzen A."/>
            <person name="Lundell T."/>
            <person name="Morin E."/>
            <person name="Murat C."/>
            <person name="Riley R."/>
            <person name="Ohm R."/>
            <person name="Sun H."/>
            <person name="Tunlid A."/>
            <person name="Henrissat B."/>
            <person name="Grigoriev I.V."/>
            <person name="Hibbett D.S."/>
            <person name="Martin F."/>
        </authorList>
    </citation>
    <scope>NUCLEOTIDE SEQUENCE [LARGE SCALE GENOMIC DNA]</scope>
    <source>
        <strain evidence="2">MUT 4182</strain>
    </source>
</reference>
<keyword evidence="2" id="KW-1185">Reference proteome</keyword>
<dbReference type="Proteomes" id="UP000054248">
    <property type="component" value="Unassembled WGS sequence"/>
</dbReference>
<name>A0A0C3LQW0_9AGAM</name>
<gene>
    <name evidence="1" type="ORF">M407DRAFT_26792</name>
</gene>
<dbReference type="HOGENOM" id="CLU_1679246_0_0_1"/>
<accession>A0A0C3LQW0</accession>
<organism evidence="1 2">
    <name type="scientific">Tulasnella calospora MUT 4182</name>
    <dbReference type="NCBI Taxonomy" id="1051891"/>
    <lineage>
        <taxon>Eukaryota</taxon>
        <taxon>Fungi</taxon>
        <taxon>Dikarya</taxon>
        <taxon>Basidiomycota</taxon>
        <taxon>Agaricomycotina</taxon>
        <taxon>Agaricomycetes</taxon>
        <taxon>Cantharellales</taxon>
        <taxon>Tulasnellaceae</taxon>
        <taxon>Tulasnella</taxon>
    </lineage>
</organism>
<reference evidence="1 2" key="1">
    <citation type="submission" date="2014-04" db="EMBL/GenBank/DDBJ databases">
        <authorList>
            <consortium name="DOE Joint Genome Institute"/>
            <person name="Kuo A."/>
            <person name="Girlanda M."/>
            <person name="Perotto S."/>
            <person name="Kohler A."/>
            <person name="Nagy L.G."/>
            <person name="Floudas D."/>
            <person name="Copeland A."/>
            <person name="Barry K.W."/>
            <person name="Cichocki N."/>
            <person name="Veneault-Fourrey C."/>
            <person name="LaButti K."/>
            <person name="Lindquist E.A."/>
            <person name="Lipzen A."/>
            <person name="Lundell T."/>
            <person name="Morin E."/>
            <person name="Murat C."/>
            <person name="Sun H."/>
            <person name="Tunlid A."/>
            <person name="Henrissat B."/>
            <person name="Grigoriev I.V."/>
            <person name="Hibbett D.S."/>
            <person name="Martin F."/>
            <person name="Nordberg H.P."/>
            <person name="Cantor M.N."/>
            <person name="Hua S.X."/>
        </authorList>
    </citation>
    <scope>NUCLEOTIDE SEQUENCE [LARGE SCALE GENOMIC DNA]</scope>
    <source>
        <strain evidence="1 2">MUT 4182</strain>
    </source>
</reference>